<keyword evidence="2" id="KW-1185">Reference proteome</keyword>
<name>A0A2V4C534_9FLAO</name>
<comment type="caution">
    <text evidence="1">The sequence shown here is derived from an EMBL/GenBank/DDBJ whole genome shotgun (WGS) entry which is preliminary data.</text>
</comment>
<dbReference type="RefSeq" id="WP_110346729.1">
    <property type="nucleotide sequence ID" value="NZ_QJHL01000002.1"/>
</dbReference>
<sequence>MEQLYKNFKQEGVPVPANQEPLQIYTDLAWGGLQEAPIFAEKFPVGSADYLRIKDSLDPYPKAVLEKLKMLQYVILKR</sequence>
<reference evidence="1 2" key="1">
    <citation type="submission" date="2018-05" db="EMBL/GenBank/DDBJ databases">
        <title>Flavobacterium sp. strain IMCC34758, incomplete genome.</title>
        <authorList>
            <person name="Joung Y."/>
        </authorList>
    </citation>
    <scope>NUCLEOTIDE SEQUENCE [LARGE SCALE GENOMIC DNA]</scope>
    <source>
        <strain evidence="1 2">IMCC34758</strain>
    </source>
</reference>
<dbReference type="OrthoDB" id="1450227at2"/>
<organism evidence="1 2">
    <name type="scientific">Flavobacterium hydrophilum</name>
    <dbReference type="NCBI Taxonomy" id="2211445"/>
    <lineage>
        <taxon>Bacteria</taxon>
        <taxon>Pseudomonadati</taxon>
        <taxon>Bacteroidota</taxon>
        <taxon>Flavobacteriia</taxon>
        <taxon>Flavobacteriales</taxon>
        <taxon>Flavobacteriaceae</taxon>
        <taxon>Flavobacterium</taxon>
    </lineage>
</organism>
<evidence type="ECO:0000313" key="2">
    <source>
        <dbReference type="Proteomes" id="UP000247681"/>
    </source>
</evidence>
<evidence type="ECO:0000313" key="1">
    <source>
        <dbReference type="EMBL" id="PXY45223.1"/>
    </source>
</evidence>
<dbReference type="Proteomes" id="UP000247681">
    <property type="component" value="Unassembled WGS sequence"/>
</dbReference>
<gene>
    <name evidence="1" type="ORF">DMB68_11045</name>
</gene>
<dbReference type="EMBL" id="QJHL01000002">
    <property type="protein sequence ID" value="PXY45223.1"/>
    <property type="molecule type" value="Genomic_DNA"/>
</dbReference>
<accession>A0A2V4C534</accession>
<protein>
    <submittedName>
        <fullName evidence="1">Uncharacterized protein</fullName>
    </submittedName>
</protein>
<proteinExistence type="predicted"/>
<dbReference type="AlphaFoldDB" id="A0A2V4C534"/>